<comment type="caution">
    <text evidence="2">The sequence shown here is derived from an EMBL/GenBank/DDBJ whole genome shotgun (WGS) entry which is preliminary data.</text>
</comment>
<protein>
    <submittedName>
        <fullName evidence="2">Uncharacterized protein</fullName>
    </submittedName>
</protein>
<name>A0ABM9H2F0_STRGL</name>
<accession>A0ABM9H2F0</accession>
<proteinExistence type="predicted"/>
<evidence type="ECO:0000313" key="2">
    <source>
        <dbReference type="EMBL" id="CAH9417810.1"/>
    </source>
</evidence>
<dbReference type="Proteomes" id="UP001154015">
    <property type="component" value="Unassembled WGS sequence"/>
</dbReference>
<reference evidence="2" key="1">
    <citation type="submission" date="2022-03" db="EMBL/GenBank/DDBJ databases">
        <authorList>
            <person name="Leyn A S."/>
        </authorList>
    </citation>
    <scope>NUCLEOTIDE SEQUENCE</scope>
    <source>
        <strain evidence="2">Streptomyces globisporus 4-3</strain>
    </source>
</reference>
<evidence type="ECO:0000313" key="3">
    <source>
        <dbReference type="Proteomes" id="UP001154015"/>
    </source>
</evidence>
<organism evidence="2 3">
    <name type="scientific">Streptomyces globisporus</name>
    <dbReference type="NCBI Taxonomy" id="1908"/>
    <lineage>
        <taxon>Bacteria</taxon>
        <taxon>Bacillati</taxon>
        <taxon>Actinomycetota</taxon>
        <taxon>Actinomycetes</taxon>
        <taxon>Kitasatosporales</taxon>
        <taxon>Streptomycetaceae</taxon>
        <taxon>Streptomyces</taxon>
    </lineage>
</organism>
<evidence type="ECO:0000256" key="1">
    <source>
        <dbReference type="SAM" id="MobiDB-lite"/>
    </source>
</evidence>
<keyword evidence="3" id="KW-1185">Reference proteome</keyword>
<feature type="region of interest" description="Disordered" evidence="1">
    <location>
        <begin position="1"/>
        <end position="34"/>
    </location>
</feature>
<dbReference type="EMBL" id="CAKXYP010000014">
    <property type="protein sequence ID" value="CAH9417810.1"/>
    <property type="molecule type" value="Genomic_DNA"/>
</dbReference>
<sequence>MHARTPFENARGRGGSPRGESRQTDKRRRILSARPHAVLRRWSPGPKVPFISRPSPPRRALAGRCHSLRVRTLPT</sequence>
<gene>
    <name evidence="2" type="ORF">SGL43_04857</name>
</gene>